<gene>
    <name evidence="1" type="ORF">QYS48_19545</name>
</gene>
<dbReference type="InterPro" id="IPR038282">
    <property type="entry name" value="DUF2267_sf"/>
</dbReference>
<sequence>MKFEKYTQTANSILKEIAEELGFPNDIDLSGRILRAVLHTLRSRLTIQESFQLMAQLPMLLKAIYVEGWKYQEKPTRIKNIGEFIREVIHEDQPLGHHDIRTVKDGENVIRTVFKVIRNHVSEGEITHIIMSMPAELRPLWGLKDKMQTASP</sequence>
<dbReference type="RefSeq" id="WP_308356684.1">
    <property type="nucleotide sequence ID" value="NZ_CP129970.2"/>
</dbReference>
<dbReference type="AlphaFoldDB" id="A0AA51N6A0"/>
<name>A0AA51N6A0_9BACT</name>
<protein>
    <submittedName>
        <fullName evidence="1">DUF2267 domain-containing protein</fullName>
    </submittedName>
</protein>
<evidence type="ECO:0000313" key="1">
    <source>
        <dbReference type="EMBL" id="WMN06749.1"/>
    </source>
</evidence>
<dbReference type="Pfam" id="PF10025">
    <property type="entry name" value="DUF2267"/>
    <property type="match status" value="1"/>
</dbReference>
<proteinExistence type="predicted"/>
<dbReference type="InterPro" id="IPR018727">
    <property type="entry name" value="DUF2267"/>
</dbReference>
<dbReference type="Gene3D" id="1.10.490.110">
    <property type="entry name" value="Uncharacterized conserved protein DUF2267"/>
    <property type="match status" value="1"/>
</dbReference>
<keyword evidence="2" id="KW-1185">Reference proteome</keyword>
<dbReference type="Proteomes" id="UP001244443">
    <property type="component" value="Chromosome"/>
</dbReference>
<organism evidence="1 2">
    <name type="scientific">Marivirga arenosa</name>
    <dbReference type="NCBI Taxonomy" id="3059076"/>
    <lineage>
        <taxon>Bacteria</taxon>
        <taxon>Pseudomonadati</taxon>
        <taxon>Bacteroidota</taxon>
        <taxon>Cytophagia</taxon>
        <taxon>Cytophagales</taxon>
        <taxon>Marivirgaceae</taxon>
        <taxon>Marivirga</taxon>
    </lineage>
</organism>
<reference evidence="1" key="1">
    <citation type="submission" date="2023-08" db="EMBL/GenBank/DDBJ databases">
        <title>Comparative genomics and taxonomic characterization of three novel marine species of genus Marivirga.</title>
        <authorList>
            <person name="Muhammad N."/>
            <person name="Kim S.-G."/>
        </authorList>
    </citation>
    <scope>NUCLEOTIDE SEQUENCE [LARGE SCALE GENOMIC DNA]</scope>
    <source>
        <strain evidence="1">ABR2-2</strain>
    </source>
</reference>
<accession>A0AA51N6A0</accession>
<dbReference type="EMBL" id="CP129970">
    <property type="protein sequence ID" value="WMN06749.1"/>
    <property type="molecule type" value="Genomic_DNA"/>
</dbReference>
<evidence type="ECO:0000313" key="2">
    <source>
        <dbReference type="Proteomes" id="UP001244443"/>
    </source>
</evidence>